<proteinExistence type="predicted"/>
<accession>A0A8T0CB09</accession>
<protein>
    <submittedName>
        <fullName evidence="1">Uncharacterized protein</fullName>
    </submittedName>
</protein>
<dbReference type="Proteomes" id="UP000016480">
    <property type="component" value="Unassembled WGS sequence"/>
</dbReference>
<evidence type="ECO:0000313" key="2">
    <source>
        <dbReference type="Proteomes" id="UP000016480"/>
    </source>
</evidence>
<name>A0A8T0CB09_9GAMM</name>
<dbReference type="AlphaFoldDB" id="A0A8T0CB09"/>
<comment type="caution">
    <text evidence="1">The sequence shown here is derived from an EMBL/GenBank/DDBJ whole genome shotgun (WGS) entry which is preliminary data.</text>
</comment>
<organism evidence="1 2">
    <name type="scientific">Pseudoalteromonas rubra</name>
    <dbReference type="NCBI Taxonomy" id="43658"/>
    <lineage>
        <taxon>Bacteria</taxon>
        <taxon>Pseudomonadati</taxon>
        <taxon>Pseudomonadota</taxon>
        <taxon>Gammaproteobacteria</taxon>
        <taxon>Alteromonadales</taxon>
        <taxon>Pseudoalteromonadaceae</taxon>
        <taxon>Pseudoalteromonas</taxon>
    </lineage>
</organism>
<evidence type="ECO:0000313" key="1">
    <source>
        <dbReference type="EMBL" id="KAF7787175.1"/>
    </source>
</evidence>
<reference evidence="1 2" key="1">
    <citation type="journal article" date="2012" name="J. Bacteriol.">
        <title>Genome sequence of the cycloprodigiosin-producing bacterial strain Pseudoalteromonas rubra ATCC 29570(T).</title>
        <authorList>
            <person name="Xie B.B."/>
            <person name="Shu Y.L."/>
            <person name="Qin Q.L."/>
            <person name="Rong J.C."/>
            <person name="Zhang X.Y."/>
            <person name="Chen X.L."/>
            <person name="Zhou B.C."/>
            <person name="Zhang Y.Z."/>
        </authorList>
    </citation>
    <scope>NUCLEOTIDE SEQUENCE [LARGE SCALE GENOMIC DNA]</scope>
    <source>
        <strain evidence="1 2">DSM 6842</strain>
    </source>
</reference>
<sequence length="105" mass="12252">MQTSFYNHQFNNLLEWLCVDDKPVQYIKPVSARALRTLLLALGQYRHIERRVYVNRLYQQQNAALLALIALCYVKRDQLHCVAPVRSVTQLLISWLLSPYEASSC</sequence>
<dbReference type="EMBL" id="AHCD03000034">
    <property type="protein sequence ID" value="KAF7787175.1"/>
    <property type="molecule type" value="Genomic_DNA"/>
</dbReference>
<gene>
    <name evidence="1" type="ORF">PRUB_a4051</name>
</gene>